<protein>
    <submittedName>
        <fullName evidence="5">Dihydrodipicolinate synthase</fullName>
    </submittedName>
</protein>
<evidence type="ECO:0000313" key="6">
    <source>
        <dbReference type="Proteomes" id="UP000737391"/>
    </source>
</evidence>
<dbReference type="EMBL" id="LUFC02000203">
    <property type="protein sequence ID" value="KAF4500280.1"/>
    <property type="molecule type" value="Genomic_DNA"/>
</dbReference>
<dbReference type="AlphaFoldDB" id="A0A9P5BDM2"/>
<comment type="caution">
    <text evidence="5">The sequence shown here is derived from an EMBL/GenBank/DDBJ whole genome shotgun (WGS) entry which is preliminary data.</text>
</comment>
<dbReference type="InterPro" id="IPR002220">
    <property type="entry name" value="DapA-like"/>
</dbReference>
<evidence type="ECO:0000256" key="2">
    <source>
        <dbReference type="PIRNR" id="PIRNR001365"/>
    </source>
</evidence>
<dbReference type="SMART" id="SM01130">
    <property type="entry name" value="DHDPS"/>
    <property type="match status" value="1"/>
</dbReference>
<dbReference type="PANTHER" id="PTHR12128">
    <property type="entry name" value="DIHYDRODIPICOLINATE SYNTHASE"/>
    <property type="match status" value="1"/>
</dbReference>
<comment type="similarity">
    <text evidence="2">Belongs to the DapA family.</text>
</comment>
<evidence type="ECO:0000256" key="3">
    <source>
        <dbReference type="PIRSR" id="PIRSR001365-1"/>
    </source>
</evidence>
<feature type="active site" description="Schiff-base intermediate with substrate" evidence="3">
    <location>
        <position position="180"/>
    </location>
</feature>
<keyword evidence="1 2" id="KW-0456">Lyase</keyword>
<gene>
    <name evidence="5" type="ORF">FAGAP_3509</name>
</gene>
<proteinExistence type="inferred from homology"/>
<reference evidence="5" key="1">
    <citation type="submission" date="2020-01" db="EMBL/GenBank/DDBJ databases">
        <title>Identification and distribution of gene clusters putatively required for synthesis of sphingolipid metabolism inhibitors in phylogenetically diverse species of the filamentous fungus Fusarium.</title>
        <authorList>
            <person name="Kim H.-S."/>
            <person name="Busman M."/>
            <person name="Brown D.W."/>
            <person name="Divon H."/>
            <person name="Uhlig S."/>
            <person name="Proctor R.H."/>
        </authorList>
    </citation>
    <scope>NUCLEOTIDE SEQUENCE</scope>
    <source>
        <strain evidence="5">NRRL 31653</strain>
    </source>
</reference>
<keyword evidence="6" id="KW-1185">Reference proteome</keyword>
<dbReference type="Pfam" id="PF00701">
    <property type="entry name" value="DHDPS"/>
    <property type="match status" value="1"/>
</dbReference>
<evidence type="ECO:0000256" key="1">
    <source>
        <dbReference type="ARBA" id="ARBA00023239"/>
    </source>
</evidence>
<dbReference type="CDD" id="cd00408">
    <property type="entry name" value="DHDPS-like"/>
    <property type="match status" value="1"/>
</dbReference>
<dbReference type="SUPFAM" id="SSF51569">
    <property type="entry name" value="Aldolase"/>
    <property type="match status" value="1"/>
</dbReference>
<organism evidence="5 6">
    <name type="scientific">Fusarium agapanthi</name>
    <dbReference type="NCBI Taxonomy" id="1803897"/>
    <lineage>
        <taxon>Eukaryota</taxon>
        <taxon>Fungi</taxon>
        <taxon>Dikarya</taxon>
        <taxon>Ascomycota</taxon>
        <taxon>Pezizomycotina</taxon>
        <taxon>Sordariomycetes</taxon>
        <taxon>Hypocreomycetidae</taxon>
        <taxon>Hypocreales</taxon>
        <taxon>Nectriaceae</taxon>
        <taxon>Fusarium</taxon>
        <taxon>Fusarium fujikuroi species complex</taxon>
    </lineage>
</organism>
<feature type="binding site" evidence="4">
    <location>
        <position position="223"/>
    </location>
    <ligand>
        <name>pyruvate</name>
        <dbReference type="ChEBI" id="CHEBI:15361"/>
    </ligand>
</feature>
<evidence type="ECO:0000313" key="5">
    <source>
        <dbReference type="EMBL" id="KAF4500280.1"/>
    </source>
</evidence>
<dbReference type="GO" id="GO:0008840">
    <property type="term" value="F:4-hydroxy-tetrahydrodipicolinate synthase activity"/>
    <property type="evidence" value="ECO:0007669"/>
    <property type="project" value="TreeGrafter"/>
</dbReference>
<dbReference type="OrthoDB" id="191315at2759"/>
<sequence length="328" mass="35409">MGSIATTSKSFPGGIHVPSLTWFANDANQEIDWVVQKKHIEFLVNSGLDGIVIAGTNGEAVTLSAAEKSQLVRTTREIAVSLGRPDITITLGTSSQTTRDAINETKLAKEAGADFVLVLTPSYFHFAMTQDAIVAFFEELAEASPVPVVIYNFPGVVAGLDVNSEMLERLGQHPNIVGVKLTCGGIAKVARIAAQFKPEEFFALAGQSDWLVPALSVGGTGTITGVANLYPKTCLQIYDLYKAGKTKEAEAAQLELAKMEWGFAKGGINGTKWVVAKLRGYPLESCHCRRPYPKYSDESKQEWIYEVVEPLSAVEKGLGKRAENIKGV</sequence>
<dbReference type="InterPro" id="IPR013785">
    <property type="entry name" value="Aldolase_TIM"/>
</dbReference>
<dbReference type="PRINTS" id="PR00146">
    <property type="entry name" value="DHPICSNTHASE"/>
</dbReference>
<name>A0A9P5BDM2_9HYPO</name>
<dbReference type="PIRSF" id="PIRSF001365">
    <property type="entry name" value="DHDPS"/>
    <property type="match status" value="1"/>
</dbReference>
<accession>A0A9P5BDM2</accession>
<dbReference type="Proteomes" id="UP000737391">
    <property type="component" value="Unassembled WGS sequence"/>
</dbReference>
<dbReference type="PANTHER" id="PTHR12128:SF66">
    <property type="entry name" value="4-HYDROXY-2-OXOGLUTARATE ALDOLASE, MITOCHONDRIAL"/>
    <property type="match status" value="1"/>
</dbReference>
<evidence type="ECO:0000256" key="4">
    <source>
        <dbReference type="PIRSR" id="PIRSR001365-2"/>
    </source>
</evidence>
<feature type="active site" description="Proton donor/acceptor" evidence="3">
    <location>
        <position position="151"/>
    </location>
</feature>
<dbReference type="Gene3D" id="3.20.20.70">
    <property type="entry name" value="Aldolase class I"/>
    <property type="match status" value="1"/>
</dbReference>